<evidence type="ECO:0000259" key="7">
    <source>
        <dbReference type="PROSITE" id="PS51007"/>
    </source>
</evidence>
<dbReference type="PANTHER" id="PTHR46580:SF4">
    <property type="entry name" value="ATP_GTP-BINDING PROTEIN"/>
    <property type="match status" value="1"/>
</dbReference>
<dbReference type="PROSITE" id="PS51007">
    <property type="entry name" value="CYTC"/>
    <property type="match status" value="1"/>
</dbReference>
<keyword evidence="9" id="KW-1185">Reference proteome</keyword>
<dbReference type="GO" id="GO:0009055">
    <property type="term" value="F:electron transfer activity"/>
    <property type="evidence" value="ECO:0007669"/>
    <property type="project" value="InterPro"/>
</dbReference>
<dbReference type="GO" id="GO:0020037">
    <property type="term" value="F:heme binding"/>
    <property type="evidence" value="ECO:0007669"/>
    <property type="project" value="InterPro"/>
</dbReference>
<evidence type="ECO:0000256" key="1">
    <source>
        <dbReference type="ARBA" id="ARBA00022723"/>
    </source>
</evidence>
<gene>
    <name evidence="8" type="ORF">H696_06116</name>
</gene>
<dbReference type="CDD" id="cd00064">
    <property type="entry name" value="FU"/>
    <property type="match status" value="2"/>
</dbReference>
<dbReference type="SUPFAM" id="SSF69318">
    <property type="entry name" value="Integrin alpha N-terminal domain"/>
    <property type="match status" value="3"/>
</dbReference>
<organism evidence="8">
    <name type="scientific">Fonticula alba</name>
    <name type="common">Slime mold</name>
    <dbReference type="NCBI Taxonomy" id="691883"/>
    <lineage>
        <taxon>Eukaryota</taxon>
        <taxon>Rotosphaerida</taxon>
        <taxon>Fonticulaceae</taxon>
        <taxon>Fonticula</taxon>
    </lineage>
</organism>
<dbReference type="Gene3D" id="2.130.10.130">
    <property type="entry name" value="Integrin alpha, N-terminal"/>
    <property type="match status" value="1"/>
</dbReference>
<evidence type="ECO:0000256" key="5">
    <source>
        <dbReference type="SAM" id="MobiDB-lite"/>
    </source>
</evidence>
<dbReference type="EMBL" id="KB932219">
    <property type="protein sequence ID" value="KCV67424.1"/>
    <property type="molecule type" value="Genomic_DNA"/>
</dbReference>
<keyword evidence="2 6" id="KW-0732">Signal</keyword>
<dbReference type="SUPFAM" id="SSF57184">
    <property type="entry name" value="Growth factor receptor domain"/>
    <property type="match status" value="2"/>
</dbReference>
<dbReference type="InterPro" id="IPR013517">
    <property type="entry name" value="FG-GAP"/>
</dbReference>
<evidence type="ECO:0000256" key="3">
    <source>
        <dbReference type="ARBA" id="ARBA00023004"/>
    </source>
</evidence>
<feature type="region of interest" description="Disordered" evidence="5">
    <location>
        <begin position="980"/>
        <end position="1005"/>
    </location>
</feature>
<accession>A0A058YZM0</accession>
<keyword evidence="3 4" id="KW-0408">Iron</keyword>
<keyword evidence="1 4" id="KW-0479">Metal-binding</keyword>
<dbReference type="RefSeq" id="XP_009498151.1">
    <property type="nucleotide sequence ID" value="XM_009499876.1"/>
</dbReference>
<evidence type="ECO:0000256" key="2">
    <source>
        <dbReference type="ARBA" id="ARBA00022729"/>
    </source>
</evidence>
<evidence type="ECO:0000256" key="6">
    <source>
        <dbReference type="SAM" id="SignalP"/>
    </source>
</evidence>
<dbReference type="InterPro" id="IPR006212">
    <property type="entry name" value="Furin_repeat"/>
</dbReference>
<dbReference type="InterPro" id="IPR009030">
    <property type="entry name" value="Growth_fac_rcpt_cys_sf"/>
</dbReference>
<dbReference type="eggNOG" id="ENOG502T227">
    <property type="taxonomic scope" value="Eukaryota"/>
</dbReference>
<name>A0A058YZM0_FONAL</name>
<sequence>MSGHPGGRCWPLALLVLVLLSALRPVAGAAPSFHTVWLLGSELSPTRQADIVFCDFFTQRYQMTGMADGFDDLFYSWSHYSVKTAPGGKRRGDFSGARPVRFIAGDLRQPTCLYGYPFVSAGPGAWPLYAGLVSNIPMVFASAVATSSEIFLLNRDILFSINMQGQSPILVFDQASPPRIQPFVASIHHDELGLMLPVVDLPDKHFVNIGLVGQKLLTATDLDADGLVDAVLVAASDALHPTGPQSVYWLSNIGRSFTSAGGLPDLSLLYRLPAGFRAGKIVVGDFDGDGRASDLAVVSGAGSTAPEQVIFLLTSDLAAPVHLLLADMVVGDLALASVAVDQRQPKIARAPGLAAPGRDSLLVAHGSRVWLVPGPVRPAGGRPSDLGLLEAHGAGLLPDFPTHSDVWWSVATGDFDGDGHLDVALAHGSMGGQVLLLSQVAASPNCLCGPGARCLHGGFFEQPTCQCLDPNVDPGTDFAPCEFCRPGFFNDNGENAAPSCRACHASCASCTGAGPGDCTSCPGGALLQGGTCAGSAGPEVIARLVPPSDGVLYEAIPVEPFPLFDLSVTLAWPAWEHVPDGIHTTMAEGNLRSNIHFDTSPAPEEVHLFSGHSLVGRVSFQEDPLRGWYLAKGQPFGNISCQTLVKYNEKIATIYGGGDLMTCAEANSAGRCSRLQQHFGMGLDFMSLGRVVGEASSPDAVVRVVRGTYFGARLITNSTLVSVHWAAMDNDFGIETMVVLSTLSQPVEFARAAATGRRCQLLWYPFQPIDSFHLSALPGEVLLADLPCGQLVPVLAPAGQRPGFLLVPERPDPGTGAVMLLLRNVATGARHRPDLLPPVPVLTMGDLGHAPGAPVPGPLVAASDPLLMAPGRARVFLWTGSWLHVVDVHFDGAAGGEPGRRSHTVRVDHQPAVPWDSLSFFHGGPIIMLALSVNPEDQHSAVVLINPASMAGTLFQQGSPTNGCGCGMVGHCTPPGAWGGELVSSQSLPPEPGAPSTASNEGTFRPTNLRTADLCQCTEGRGMPAADPRHGLCVACEPESGSGPGPAGSSSGASTCMACPFAGCLVCLELRCDECQPGLVLTESGRCAAWCDAPDAPVLAGRQCQTPDLADGWVPALHIPLHPAWASMEARQVAPLRVMHSSEGHAAPMLAAGQFLHLSRTRPEDGQSEEWLVSAAQLLPDARPSETRALRLADAMATMWGLCTASASASAAAGVGVSGHQTPGPLGLALGMGGSAPGAALRAGPSASHSASHSASTPGLTWDLVPTVLLPALPRALPLPWFEDLKQAPPSGAWGPDWAPTPGPYPPGLTKQVLSHVDGLTPMLLTIEAGPLPDLGVGSPPPSFLCDIGGQPMAILSHIRMVGFINVLSAETIVDLMSLCAVNALPLGYPAEELFFEPATMSSGIFNNSIRLVRVPAGAPPEEWQRVILTIPLLLGALPVSFGKCTWVSAHLPFSGQEALPRRLYIAPSMVISITFEALHLEAASDLAPGLPADRPGILLALNGGSCMWLLDPDDRHITSTSVTYMPDDETIELGLLRNDGQPDSVVLMGFECLLQRVCSTMFQAAGAEPALGRGTAAGSGTRNGYGCPMVVLERDPIEEDAFLQAHDLDGDLLMDYVLHYRASGRVVAYMAQDNTRESFRRVVILPGRVAAATGGSLPPPPDILVADVDQDGHMDVVVVDRSADGREASLTVYGRADQTEAWCPPRAEFDPVAGRCACPGAGRFINPATDECQCVEHAVPAGPGAVDCICPVGMQAALSACVCQPGLLPVADEATGRAISPPRCEACHGSCAACSATRPGLRLTVGGPDGFDDIAYLQTHFTVRTAPEGKRRGDFSGTRPVRFMSGGVRDLSCFHGYPFAPDGYRGAPLFKGQVGAFSTTFSSLVVSDGLGIMLNDDLMLRMVLSGHSQVLVFDQASPPRVDPMLMYLDSGKVHLRPVTPFSNAILSDTFGLMDHRLLTATDLDADGQVDAVLVASMSFVQTSSAQSLFWLSNVGRPQSGFGQLADTSLLYQLPAGFRAGQMVVGDFDGDGRASDVAVVSGAGSTAPEQVILLLTSDLAAPVHLLLADMVVDDLALASVAVDQRQPKIARAPGLAAPGHDSLLVAHGSRVWLVPGPVRPAGGRPSDLGLLEAHGAGLLPDFPTHSDVWWSVATGDFDGDGHLDVALAHGSMGGQVLLLSQVAASPNCLCGPGARCLHGGFFEPPTCQCLDPNVDPGTDFAPCEFCREGYFRPDGGACQECDASCQTCAGPGPGGCTSCPTRHTLQQGACVQSPGAEVQATLVPPSGGVFYEALRGGAFATPSHMLTAALPFWLPSEGEIRESMAEGVLRTVMEFSAVPTLEGVSFFESNWHRGSVTFREDRLRGGYHVVEEPFAVPTRHPVAKYDQKIPISLDSSEVSLCGRDNAAGQCQTVWKNFDQEPHHLTLGRVAGQASRPGADRPSLHPAHLGGRRRTNDTLVSVQWAAMDNDFGIETMVVLSALPQPVEFARAATTDRRCQLLWYPFQAFDVASLPALPGEVLLADLPCGQLVPVLAPAGQRPGAGGGASEGHMPPEARGSADPAGDTVPPGPA</sequence>
<dbReference type="GeneID" id="20530841"/>
<dbReference type="Proteomes" id="UP000030693">
    <property type="component" value="Unassembled WGS sequence"/>
</dbReference>
<feature type="region of interest" description="Disordered" evidence="5">
    <location>
        <begin position="2536"/>
        <end position="2571"/>
    </location>
</feature>
<evidence type="ECO:0000313" key="8">
    <source>
        <dbReference type="EMBL" id="KCV67424.1"/>
    </source>
</evidence>
<dbReference type="Pfam" id="PF01839">
    <property type="entry name" value="FG-GAP"/>
    <property type="match status" value="2"/>
</dbReference>
<reference evidence="8" key="1">
    <citation type="submission" date="2013-04" db="EMBL/GenBank/DDBJ databases">
        <title>The Genome Sequence of Fonticula alba ATCC 38817.</title>
        <authorList>
            <consortium name="The Broad Institute Genomics Platform"/>
            <person name="Russ C."/>
            <person name="Cuomo C."/>
            <person name="Burger G."/>
            <person name="Gray M.W."/>
            <person name="Holland P.W.H."/>
            <person name="King N."/>
            <person name="Lang F.B.F."/>
            <person name="Roger A.J."/>
            <person name="Ruiz-Trillo I."/>
            <person name="Brown M."/>
            <person name="Walker B."/>
            <person name="Young S."/>
            <person name="Zeng Q."/>
            <person name="Gargeya S."/>
            <person name="Fitzgerald M."/>
            <person name="Haas B."/>
            <person name="Abouelleil A."/>
            <person name="Allen A.W."/>
            <person name="Alvarado L."/>
            <person name="Arachchi H.M."/>
            <person name="Berlin A.M."/>
            <person name="Chapman S.B."/>
            <person name="Gainer-Dewar J."/>
            <person name="Goldberg J."/>
            <person name="Griggs A."/>
            <person name="Gujja S."/>
            <person name="Hansen M."/>
            <person name="Howarth C."/>
            <person name="Imamovic A."/>
            <person name="Ireland A."/>
            <person name="Larimer J."/>
            <person name="McCowan C."/>
            <person name="Murphy C."/>
            <person name="Pearson M."/>
            <person name="Poon T.W."/>
            <person name="Priest M."/>
            <person name="Roberts A."/>
            <person name="Saif S."/>
            <person name="Shea T."/>
            <person name="Sisk P."/>
            <person name="Sykes S."/>
            <person name="Wortman J."/>
            <person name="Nusbaum C."/>
            <person name="Birren B."/>
        </authorList>
    </citation>
    <scope>NUCLEOTIDE SEQUENCE [LARGE SCALE GENOMIC DNA]</scope>
    <source>
        <strain evidence="8">ATCC 38817</strain>
    </source>
</reference>
<protein>
    <recommendedName>
        <fullName evidence="7">Cytochrome c domain-containing protein</fullName>
    </recommendedName>
</protein>
<feature type="region of interest" description="Disordered" evidence="5">
    <location>
        <begin position="2432"/>
        <end position="2451"/>
    </location>
</feature>
<feature type="signal peptide" evidence="6">
    <location>
        <begin position="1"/>
        <end position="28"/>
    </location>
</feature>
<dbReference type="PANTHER" id="PTHR46580">
    <property type="entry name" value="SENSOR KINASE-RELATED"/>
    <property type="match status" value="1"/>
</dbReference>
<dbReference type="Gene3D" id="2.10.220.10">
    <property type="entry name" value="Hormone Receptor, Insulin-like Growth Factor Receptor 1, Chain A, domain 2"/>
    <property type="match status" value="2"/>
</dbReference>
<feature type="compositionally biased region" description="Polar residues" evidence="5">
    <location>
        <begin position="996"/>
        <end position="1005"/>
    </location>
</feature>
<dbReference type="InterPro" id="IPR009056">
    <property type="entry name" value="Cyt_c-like_dom"/>
</dbReference>
<feature type="chain" id="PRO_5001565898" description="Cytochrome c domain-containing protein" evidence="6">
    <location>
        <begin position="29"/>
        <end position="2571"/>
    </location>
</feature>
<feature type="domain" description="Cytochrome c" evidence="7">
    <location>
        <begin position="1772"/>
        <end position="1933"/>
    </location>
</feature>
<evidence type="ECO:0000313" key="9">
    <source>
        <dbReference type="Proteomes" id="UP000030693"/>
    </source>
</evidence>
<evidence type="ECO:0000256" key="4">
    <source>
        <dbReference type="PROSITE-ProRule" id="PRU00433"/>
    </source>
</evidence>
<dbReference type="InterPro" id="IPR028994">
    <property type="entry name" value="Integrin_alpha_N"/>
</dbReference>
<dbReference type="SMART" id="SM00261">
    <property type="entry name" value="FU"/>
    <property type="match status" value="2"/>
</dbReference>
<keyword evidence="4" id="KW-0349">Heme</keyword>
<proteinExistence type="predicted"/>
<dbReference type="GO" id="GO:0046872">
    <property type="term" value="F:metal ion binding"/>
    <property type="evidence" value="ECO:0007669"/>
    <property type="project" value="UniProtKB-KW"/>
</dbReference>